<evidence type="ECO:0000313" key="2">
    <source>
        <dbReference type="EMBL" id="MBC2605623.1"/>
    </source>
</evidence>
<name>A0A7X1B762_9BACT</name>
<evidence type="ECO:0000313" key="3">
    <source>
        <dbReference type="Proteomes" id="UP000526501"/>
    </source>
</evidence>
<dbReference type="EMBL" id="JACHVC010000006">
    <property type="protein sequence ID" value="MBC2605623.1"/>
    <property type="molecule type" value="Genomic_DNA"/>
</dbReference>
<protein>
    <submittedName>
        <fullName evidence="2">Uncharacterized protein</fullName>
    </submittedName>
</protein>
<reference evidence="2 3" key="1">
    <citation type="submission" date="2020-07" db="EMBL/GenBank/DDBJ databases">
        <authorList>
            <person name="Feng X."/>
        </authorList>
    </citation>
    <scope>NUCLEOTIDE SEQUENCE [LARGE SCALE GENOMIC DNA]</scope>
    <source>
        <strain evidence="2 3">JCM23202</strain>
    </source>
</reference>
<keyword evidence="1" id="KW-0175">Coiled coil</keyword>
<comment type="caution">
    <text evidence="2">The sequence shown here is derived from an EMBL/GenBank/DDBJ whole genome shotgun (WGS) entry which is preliminary data.</text>
</comment>
<dbReference type="Proteomes" id="UP000526501">
    <property type="component" value="Unassembled WGS sequence"/>
</dbReference>
<feature type="coiled-coil region" evidence="1">
    <location>
        <begin position="7"/>
        <end position="34"/>
    </location>
</feature>
<accession>A0A7X1B762</accession>
<proteinExistence type="predicted"/>
<evidence type="ECO:0000256" key="1">
    <source>
        <dbReference type="SAM" id="Coils"/>
    </source>
</evidence>
<organism evidence="2 3">
    <name type="scientific">Pelagicoccus albus</name>
    <dbReference type="NCBI Taxonomy" id="415222"/>
    <lineage>
        <taxon>Bacteria</taxon>
        <taxon>Pseudomonadati</taxon>
        <taxon>Verrucomicrobiota</taxon>
        <taxon>Opitutia</taxon>
        <taxon>Puniceicoccales</taxon>
        <taxon>Pelagicoccaceae</taxon>
        <taxon>Pelagicoccus</taxon>
    </lineage>
</organism>
<dbReference type="RefSeq" id="WP_185659492.1">
    <property type="nucleotide sequence ID" value="NZ_CAWPOO010000006.1"/>
</dbReference>
<keyword evidence="3" id="KW-1185">Reference proteome</keyword>
<sequence length="77" mass="9151">MKIDKEIEEIESVIARTSKKILQLENRLAQRESRKRLRDRKLYGGEILKLREEYPDHPIVLMLDRIMDKNNGEGSDQ</sequence>
<dbReference type="AlphaFoldDB" id="A0A7X1B762"/>
<gene>
    <name evidence="2" type="ORF">H5P27_06160</name>
</gene>